<dbReference type="EMBL" id="CP061799">
    <property type="protein sequence ID" value="QTA80996.1"/>
    <property type="molecule type" value="Genomic_DNA"/>
</dbReference>
<organism evidence="1 2">
    <name type="scientific">Desulfonema limicola</name>
    <dbReference type="NCBI Taxonomy" id="45656"/>
    <lineage>
        <taxon>Bacteria</taxon>
        <taxon>Pseudomonadati</taxon>
        <taxon>Thermodesulfobacteriota</taxon>
        <taxon>Desulfobacteria</taxon>
        <taxon>Desulfobacterales</taxon>
        <taxon>Desulfococcaceae</taxon>
        <taxon>Desulfonema</taxon>
    </lineage>
</organism>
<proteinExistence type="predicted"/>
<accession>A0A975GH31</accession>
<gene>
    <name evidence="1" type="ORF">dnl_33150</name>
</gene>
<dbReference type="AlphaFoldDB" id="A0A975GH31"/>
<protein>
    <submittedName>
        <fullName evidence="1">Uncharacterized protein</fullName>
    </submittedName>
</protein>
<name>A0A975GH31_9BACT</name>
<evidence type="ECO:0000313" key="1">
    <source>
        <dbReference type="EMBL" id="QTA80996.1"/>
    </source>
</evidence>
<sequence>MKSESINENDNTEIVSNTITRYSIFLLTIIELYSINFY</sequence>
<reference evidence="1" key="1">
    <citation type="journal article" date="2021" name="Microb. Physiol.">
        <title>Proteogenomic Insights into the Physiology of Marine, Sulfate-Reducing, Filamentous Desulfonema limicola and Desulfonema magnum.</title>
        <authorList>
            <person name="Schnaars V."/>
            <person name="Wohlbrand L."/>
            <person name="Scheve S."/>
            <person name="Hinrichs C."/>
            <person name="Reinhardt R."/>
            <person name="Rabus R."/>
        </authorList>
    </citation>
    <scope>NUCLEOTIDE SEQUENCE</scope>
    <source>
        <strain evidence="1">5ac10</strain>
    </source>
</reference>
<keyword evidence="2" id="KW-1185">Reference proteome</keyword>
<dbReference type="Proteomes" id="UP000663720">
    <property type="component" value="Chromosome"/>
</dbReference>
<evidence type="ECO:0000313" key="2">
    <source>
        <dbReference type="Proteomes" id="UP000663720"/>
    </source>
</evidence>
<dbReference type="KEGG" id="dli:dnl_33150"/>